<sequence length="450" mass="51290">MPSLLNAMPLERTNRIFLHPVHQEGVGTVAQLIKDLRQCRSAEDYFTFQQGLLAKVLAVQEYRTACRRVAKLLRQGKTVPADAPELRSTEPAGSPETWELEIDVCERVDRQLRSVADALAWRMFNYDRRVIIALSRNQPPGQMAGKEGLAAELAFLAEWWREERRFVLLHDLTTCLSIGDATSFKEVGSEYEAYLHEIKSDTSRKPDRRTVKQLRRQRMAEEAIRSGGPLPGKLPGRLVQLDIPYKTHLDLLGRSFELARRRGVQGMKVPGGRSLVTTDIVRGYELWSEQELIDRTAAEHLQATKRARILGKGQLVYARTDDMVARSPTMPPWAIYPLSPELCTRLIADYAMFIVTMSSDSVLAALDDAGLAAECVLPLDQEVIDSEQVVLRVHTRTRTIELRWVEMQHRLLFEMADLPTWARSVKQLLDADNTGRHPWPLFTDEWQVWA</sequence>
<dbReference type="RefSeq" id="WP_155546432.1">
    <property type="nucleotide sequence ID" value="NZ_CABVGP010000002.1"/>
</dbReference>
<accession>A0A6I8LY75</accession>
<name>A0A6I8LY75_9PSEU</name>
<evidence type="ECO:0000313" key="2">
    <source>
        <dbReference type="Proteomes" id="UP000399805"/>
    </source>
</evidence>
<dbReference type="AlphaFoldDB" id="A0A6I8LY75"/>
<protein>
    <submittedName>
        <fullName evidence="1">Uncharacterized protein</fullName>
    </submittedName>
</protein>
<keyword evidence="2" id="KW-1185">Reference proteome</keyword>
<gene>
    <name evidence="1" type="ORF">AA23TX_06504</name>
</gene>
<evidence type="ECO:0000313" key="1">
    <source>
        <dbReference type="EMBL" id="VVJ21483.1"/>
    </source>
</evidence>
<organism evidence="1 2">
    <name type="scientific">Amycolatopsis camponoti</name>
    <dbReference type="NCBI Taxonomy" id="2606593"/>
    <lineage>
        <taxon>Bacteria</taxon>
        <taxon>Bacillati</taxon>
        <taxon>Actinomycetota</taxon>
        <taxon>Actinomycetes</taxon>
        <taxon>Pseudonocardiales</taxon>
        <taxon>Pseudonocardiaceae</taxon>
        <taxon>Amycolatopsis</taxon>
    </lineage>
</organism>
<dbReference type="Proteomes" id="UP000399805">
    <property type="component" value="Unassembled WGS sequence"/>
</dbReference>
<dbReference type="EMBL" id="CABVGP010000002">
    <property type="protein sequence ID" value="VVJ21483.1"/>
    <property type="molecule type" value="Genomic_DNA"/>
</dbReference>
<reference evidence="1 2" key="1">
    <citation type="submission" date="2019-09" db="EMBL/GenBank/DDBJ databases">
        <authorList>
            <person name="Leyn A S."/>
        </authorList>
    </citation>
    <scope>NUCLEOTIDE SEQUENCE [LARGE SCALE GENOMIC DNA]</scope>
    <source>
        <strain evidence="1">AA231_1</strain>
    </source>
</reference>
<proteinExistence type="predicted"/>